<dbReference type="AlphaFoldDB" id="B0BZE4"/>
<protein>
    <submittedName>
        <fullName evidence="1">Uncharacterized protein</fullName>
    </submittedName>
</protein>
<gene>
    <name evidence="1" type="ordered locus">AM1_5744</name>
</gene>
<sequence length="39" mass="4493">MLCIERSSAFDQIIPRRLGILARPILIKQLSTHANEKPY</sequence>
<name>B0BZE4_ACAM1</name>
<keyword evidence="2" id="KW-1185">Reference proteome</keyword>
<dbReference type="STRING" id="329726.AM1_5744"/>
<accession>B0BZE4</accession>
<organism evidence="1 2">
    <name type="scientific">Acaryochloris marina (strain MBIC 11017)</name>
    <dbReference type="NCBI Taxonomy" id="329726"/>
    <lineage>
        <taxon>Bacteria</taxon>
        <taxon>Bacillati</taxon>
        <taxon>Cyanobacteriota</taxon>
        <taxon>Cyanophyceae</taxon>
        <taxon>Acaryochloridales</taxon>
        <taxon>Acaryochloridaceae</taxon>
        <taxon>Acaryochloris</taxon>
    </lineage>
</organism>
<reference evidence="1 2" key="1">
    <citation type="journal article" date="2008" name="Proc. Natl. Acad. Sci. U.S.A.">
        <title>Niche adaptation and genome expansion in the chlorophyll d-producing cyanobacterium Acaryochloris marina.</title>
        <authorList>
            <person name="Swingley W.D."/>
            <person name="Chen M."/>
            <person name="Cheung P.C."/>
            <person name="Conrad A.L."/>
            <person name="Dejesa L.C."/>
            <person name="Hao J."/>
            <person name="Honchak B.M."/>
            <person name="Karbach L.E."/>
            <person name="Kurdoglu A."/>
            <person name="Lahiri S."/>
            <person name="Mastrian S.D."/>
            <person name="Miyashita H."/>
            <person name="Page L."/>
            <person name="Ramakrishna P."/>
            <person name="Satoh S."/>
            <person name="Sattley W.M."/>
            <person name="Shimada Y."/>
            <person name="Taylor H.L."/>
            <person name="Tomo T."/>
            <person name="Tsuchiya T."/>
            <person name="Wang Z.T."/>
            <person name="Raymond J."/>
            <person name="Mimuro M."/>
            <person name="Blankenship R.E."/>
            <person name="Touchman J.W."/>
        </authorList>
    </citation>
    <scope>NUCLEOTIDE SEQUENCE [LARGE SCALE GENOMIC DNA]</scope>
    <source>
        <strain evidence="2">MBIC 11017</strain>
    </source>
</reference>
<dbReference type="Proteomes" id="UP000000268">
    <property type="component" value="Chromosome"/>
</dbReference>
<proteinExistence type="predicted"/>
<dbReference type="HOGENOM" id="CLU_3302999_0_0_3"/>
<dbReference type="EMBL" id="CP000828">
    <property type="protein sequence ID" value="ABW30689.1"/>
    <property type="molecule type" value="Genomic_DNA"/>
</dbReference>
<dbReference type="KEGG" id="amr:AM1_5744"/>
<evidence type="ECO:0000313" key="1">
    <source>
        <dbReference type="EMBL" id="ABW30689.1"/>
    </source>
</evidence>
<evidence type="ECO:0000313" key="2">
    <source>
        <dbReference type="Proteomes" id="UP000000268"/>
    </source>
</evidence>